<comment type="catalytic activity">
    <reaction evidence="1">
        <text>L-lysine = D-beta-lysine</text>
        <dbReference type="Rhea" id="RHEA:44148"/>
        <dbReference type="ChEBI" id="CHEBI:32551"/>
        <dbReference type="ChEBI" id="CHEBI:84138"/>
    </reaction>
</comment>
<evidence type="ECO:0000259" key="16">
    <source>
        <dbReference type="PROSITE" id="PS51918"/>
    </source>
</evidence>
<keyword evidence="11 14" id="KW-0411">Iron-sulfur</keyword>
<evidence type="ECO:0000313" key="17">
    <source>
        <dbReference type="EMBL" id="RUO57112.1"/>
    </source>
</evidence>
<dbReference type="InterPro" id="IPR022462">
    <property type="entry name" value="EpmB"/>
</dbReference>
<gene>
    <name evidence="17" type="primary">epmB</name>
    <name evidence="17" type="ORF">CWE25_05405</name>
</gene>
<dbReference type="OrthoDB" id="9770937at2"/>
<dbReference type="InterPro" id="IPR013785">
    <property type="entry name" value="Aldolase_TIM"/>
</dbReference>
<evidence type="ECO:0000256" key="10">
    <source>
        <dbReference type="ARBA" id="ARBA00023004"/>
    </source>
</evidence>
<keyword evidence="18" id="KW-1185">Reference proteome</keyword>
<dbReference type="InterPro" id="IPR003739">
    <property type="entry name" value="Lys_aminomutase/Glu_NH3_mut"/>
</dbReference>
<sequence length="340" mass="38758">MQTLDVSTRDEWQLELAKSYKDPLQLLETLGIDPAPFSEHIEAKRLFSFRVPRPFVALMEQGNPHDPLLRQVLPVADEFAVTPGYSTDPLNEVTDKHASTVPQGLLHKYASRVLLLVQGACAINCRYCFRRHYPYAEDVLPRKQFSDCVEYIRQHPDINEVILSGGDPLFANDSYLIALADQLAELKQIKRLRIHSRLPVVLPQRLTQRLAEHLTARFEQVILVIHANHANEIGASLKQHLARWRDRGITLLNQSVLLRDINDDADTLAQLSERLFDASVLPYYLHQLDPVQGAAHFAVSDQRARELWQQVNAQLPGFLVPKLVREIPNRDSKTPIMPSE</sequence>
<dbReference type="SFLD" id="SFLDG01070">
    <property type="entry name" value="PLP-dependent"/>
    <property type="match status" value="1"/>
</dbReference>
<dbReference type="Gene3D" id="3.20.20.70">
    <property type="entry name" value="Aldolase class I"/>
    <property type="match status" value="1"/>
</dbReference>
<feature type="binding site" evidence="14">
    <location>
        <position position="121"/>
    </location>
    <ligand>
        <name>[4Fe-4S] cluster</name>
        <dbReference type="ChEBI" id="CHEBI:49883"/>
        <note>4Fe-4S-S-AdoMet</note>
    </ligand>
</feature>
<evidence type="ECO:0000256" key="2">
    <source>
        <dbReference type="ARBA" id="ARBA00001933"/>
    </source>
</evidence>
<evidence type="ECO:0000256" key="1">
    <source>
        <dbReference type="ARBA" id="ARBA00001352"/>
    </source>
</evidence>
<dbReference type="PIRSF" id="PIRSF004911">
    <property type="entry name" value="DUF160"/>
    <property type="match status" value="1"/>
</dbReference>
<dbReference type="CDD" id="cd01335">
    <property type="entry name" value="Radical_SAM"/>
    <property type="match status" value="1"/>
</dbReference>
<dbReference type="NCBIfam" id="TIGR03821">
    <property type="entry name" value="EFP_modif_epmB"/>
    <property type="match status" value="1"/>
</dbReference>
<evidence type="ECO:0000256" key="15">
    <source>
        <dbReference type="PIRSR" id="PIRSR603739-50"/>
    </source>
</evidence>
<dbReference type="AlphaFoldDB" id="A0A432Y852"/>
<reference evidence="18" key="1">
    <citation type="journal article" date="2018" name="Front. Microbiol.">
        <title>Genome-Based Analysis Reveals the Taxonomy and Diversity of the Family Idiomarinaceae.</title>
        <authorList>
            <person name="Liu Y."/>
            <person name="Lai Q."/>
            <person name="Shao Z."/>
        </authorList>
    </citation>
    <scope>NUCLEOTIDE SEQUENCE [LARGE SCALE GENOMIC DNA]</scope>
    <source>
        <strain evidence="18">F23</strain>
    </source>
</reference>
<dbReference type="Proteomes" id="UP000287330">
    <property type="component" value="Unassembled WGS sequence"/>
</dbReference>
<dbReference type="PANTHER" id="PTHR30538:SF1">
    <property type="entry name" value="L-LYSINE 2,3-AMINOMUTASE"/>
    <property type="match status" value="1"/>
</dbReference>
<evidence type="ECO:0000256" key="6">
    <source>
        <dbReference type="ARBA" id="ARBA00022485"/>
    </source>
</evidence>
<protein>
    <recommendedName>
        <fullName evidence="5">L-lysine 2,3-aminomutase</fullName>
    </recommendedName>
    <alternativeName>
        <fullName evidence="13">EF-P post-translational modification enzyme B</fullName>
    </alternativeName>
</protein>
<dbReference type="SFLD" id="SFLDS00029">
    <property type="entry name" value="Radical_SAM"/>
    <property type="match status" value="1"/>
</dbReference>
<evidence type="ECO:0000256" key="3">
    <source>
        <dbReference type="ARBA" id="ARBA00001966"/>
    </source>
</evidence>
<feature type="modified residue" description="N6-(pyridoxal phosphate)lysine" evidence="15">
    <location>
        <position position="333"/>
    </location>
</feature>
<keyword evidence="10" id="KW-0408">Iron</keyword>
<feature type="binding site" evidence="14">
    <location>
        <position position="125"/>
    </location>
    <ligand>
        <name>[4Fe-4S] cluster</name>
        <dbReference type="ChEBI" id="CHEBI:49883"/>
        <note>4Fe-4S-S-AdoMet</note>
    </ligand>
</feature>
<keyword evidence="12" id="KW-0413">Isomerase</keyword>
<evidence type="ECO:0000256" key="5">
    <source>
        <dbReference type="ARBA" id="ARBA00022363"/>
    </source>
</evidence>
<evidence type="ECO:0000256" key="14">
    <source>
        <dbReference type="PIRSR" id="PIRSR004911-1"/>
    </source>
</evidence>
<comment type="cofactor">
    <cofactor evidence="2 15">
        <name>pyridoxal 5'-phosphate</name>
        <dbReference type="ChEBI" id="CHEBI:597326"/>
    </cofactor>
</comment>
<dbReference type="GO" id="GO:0016853">
    <property type="term" value="F:isomerase activity"/>
    <property type="evidence" value="ECO:0007669"/>
    <property type="project" value="UniProtKB-KW"/>
</dbReference>
<evidence type="ECO:0000256" key="9">
    <source>
        <dbReference type="ARBA" id="ARBA00022898"/>
    </source>
</evidence>
<dbReference type="InterPro" id="IPR007197">
    <property type="entry name" value="rSAM"/>
</dbReference>
<comment type="cofactor">
    <cofactor evidence="3">
        <name>[4Fe-4S] cluster</name>
        <dbReference type="ChEBI" id="CHEBI:49883"/>
    </cofactor>
</comment>
<accession>A0A432Y852</accession>
<dbReference type="SUPFAM" id="SSF102114">
    <property type="entry name" value="Radical SAM enzymes"/>
    <property type="match status" value="1"/>
</dbReference>
<dbReference type="RefSeq" id="WP_110574672.1">
    <property type="nucleotide sequence ID" value="NZ_PIPV01000003.1"/>
</dbReference>
<comment type="caution">
    <text evidence="17">The sequence shown here is derived from an EMBL/GenBank/DDBJ whole genome shotgun (WGS) entry which is preliminary data.</text>
</comment>
<dbReference type="PANTHER" id="PTHR30538">
    <property type="entry name" value="LYSINE 2,3-AMINOMUTASE-RELATED"/>
    <property type="match status" value="1"/>
</dbReference>
<keyword evidence="8 14" id="KW-0479">Metal-binding</keyword>
<evidence type="ECO:0000256" key="13">
    <source>
        <dbReference type="ARBA" id="ARBA00030756"/>
    </source>
</evidence>
<dbReference type="EMBL" id="PIPV01000003">
    <property type="protein sequence ID" value="RUO57112.1"/>
    <property type="molecule type" value="Genomic_DNA"/>
</dbReference>
<evidence type="ECO:0000256" key="7">
    <source>
        <dbReference type="ARBA" id="ARBA00022691"/>
    </source>
</evidence>
<keyword evidence="9 15" id="KW-0663">Pyridoxal phosphate</keyword>
<dbReference type="GO" id="GO:0046872">
    <property type="term" value="F:metal ion binding"/>
    <property type="evidence" value="ECO:0007669"/>
    <property type="project" value="UniProtKB-KW"/>
</dbReference>
<dbReference type="PROSITE" id="PS51918">
    <property type="entry name" value="RADICAL_SAM"/>
    <property type="match status" value="1"/>
</dbReference>
<evidence type="ECO:0000313" key="18">
    <source>
        <dbReference type="Proteomes" id="UP000287330"/>
    </source>
</evidence>
<feature type="domain" description="Radical SAM core" evidence="16">
    <location>
        <begin position="107"/>
        <end position="330"/>
    </location>
</feature>
<evidence type="ECO:0000256" key="11">
    <source>
        <dbReference type="ARBA" id="ARBA00023014"/>
    </source>
</evidence>
<dbReference type="SFLD" id="SFLDF00314">
    <property type="entry name" value="L-lysine_2_3-aminomutase_(yjeK"/>
    <property type="match status" value="1"/>
</dbReference>
<proteinExistence type="inferred from homology"/>
<name>A0A432Y852_9GAMM</name>
<dbReference type="Pfam" id="PF04055">
    <property type="entry name" value="Radical_SAM"/>
    <property type="match status" value="1"/>
</dbReference>
<dbReference type="InterPro" id="IPR058240">
    <property type="entry name" value="rSAM_sf"/>
</dbReference>
<evidence type="ECO:0000256" key="12">
    <source>
        <dbReference type="ARBA" id="ARBA00023235"/>
    </source>
</evidence>
<organism evidence="17 18">
    <name type="scientific">Idiomarina fontislapidosi</name>
    <dbReference type="NCBI Taxonomy" id="263723"/>
    <lineage>
        <taxon>Bacteria</taxon>
        <taxon>Pseudomonadati</taxon>
        <taxon>Pseudomonadota</taxon>
        <taxon>Gammaproteobacteria</taxon>
        <taxon>Alteromonadales</taxon>
        <taxon>Idiomarinaceae</taxon>
        <taxon>Idiomarina</taxon>
    </lineage>
</organism>
<feature type="binding site" evidence="14">
    <location>
        <position position="128"/>
    </location>
    <ligand>
        <name>[4Fe-4S] cluster</name>
        <dbReference type="ChEBI" id="CHEBI:49883"/>
        <note>4Fe-4S-S-AdoMet</note>
    </ligand>
</feature>
<keyword evidence="6 14" id="KW-0004">4Fe-4S</keyword>
<dbReference type="NCBIfam" id="TIGR00238">
    <property type="entry name" value="KamA family radical SAM protein"/>
    <property type="match status" value="1"/>
</dbReference>
<keyword evidence="7" id="KW-0949">S-adenosyl-L-methionine</keyword>
<evidence type="ECO:0000256" key="4">
    <source>
        <dbReference type="ARBA" id="ARBA00008703"/>
    </source>
</evidence>
<comment type="similarity">
    <text evidence="4">Belongs to the radical SAM superfamily. KamA family.</text>
</comment>
<evidence type="ECO:0000256" key="8">
    <source>
        <dbReference type="ARBA" id="ARBA00022723"/>
    </source>
</evidence>
<dbReference type="GO" id="GO:0051539">
    <property type="term" value="F:4 iron, 4 sulfur cluster binding"/>
    <property type="evidence" value="ECO:0007669"/>
    <property type="project" value="UniProtKB-KW"/>
</dbReference>